<organism evidence="1">
    <name type="scientific">marine sediment metagenome</name>
    <dbReference type="NCBI Taxonomy" id="412755"/>
    <lineage>
        <taxon>unclassified sequences</taxon>
        <taxon>metagenomes</taxon>
        <taxon>ecological metagenomes</taxon>
    </lineage>
</organism>
<reference evidence="1" key="1">
    <citation type="journal article" date="2015" name="Nature">
        <title>Complex archaea that bridge the gap between prokaryotes and eukaryotes.</title>
        <authorList>
            <person name="Spang A."/>
            <person name="Saw J.H."/>
            <person name="Jorgensen S.L."/>
            <person name="Zaremba-Niedzwiedzka K."/>
            <person name="Martijn J."/>
            <person name="Lind A.E."/>
            <person name="van Eijk R."/>
            <person name="Schleper C."/>
            <person name="Guy L."/>
            <person name="Ettema T.J."/>
        </authorList>
    </citation>
    <scope>NUCLEOTIDE SEQUENCE</scope>
</reference>
<name>A0A0F9KI64_9ZZZZ</name>
<sequence length="69" mass="8104">MCKLCELSKGTEGFILTMCDSCNVPILVLREHRKEFTIDEMVLIGIMFKGRNIRWEMKKIPEHAHCHIE</sequence>
<gene>
    <name evidence="1" type="ORF">LCGC14_1400410</name>
</gene>
<proteinExistence type="predicted"/>
<evidence type="ECO:0000313" key="1">
    <source>
        <dbReference type="EMBL" id="KKM74426.1"/>
    </source>
</evidence>
<dbReference type="AlphaFoldDB" id="A0A0F9KI64"/>
<dbReference type="EMBL" id="LAZR01009143">
    <property type="protein sequence ID" value="KKM74426.1"/>
    <property type="molecule type" value="Genomic_DNA"/>
</dbReference>
<comment type="caution">
    <text evidence="1">The sequence shown here is derived from an EMBL/GenBank/DDBJ whole genome shotgun (WGS) entry which is preliminary data.</text>
</comment>
<protein>
    <submittedName>
        <fullName evidence="1">Uncharacterized protein</fullName>
    </submittedName>
</protein>
<accession>A0A0F9KI64</accession>